<dbReference type="Proteomes" id="UP000464314">
    <property type="component" value="Chromosome"/>
</dbReference>
<protein>
    <submittedName>
        <fullName evidence="2">Folate family ECF transporter S component</fullName>
    </submittedName>
</protein>
<evidence type="ECO:0000313" key="3">
    <source>
        <dbReference type="Proteomes" id="UP000464314"/>
    </source>
</evidence>
<evidence type="ECO:0000313" key="2">
    <source>
        <dbReference type="EMBL" id="QHQ63797.1"/>
    </source>
</evidence>
<dbReference type="Pfam" id="PF12822">
    <property type="entry name" value="ECF_trnsprt"/>
    <property type="match status" value="1"/>
</dbReference>
<keyword evidence="1" id="KW-0812">Transmembrane</keyword>
<evidence type="ECO:0000256" key="1">
    <source>
        <dbReference type="SAM" id="Phobius"/>
    </source>
</evidence>
<dbReference type="AlphaFoldDB" id="A0A6P1TTR0"/>
<gene>
    <name evidence="2" type="ORF">Ana3638_17445</name>
</gene>
<dbReference type="NCBIfam" id="TIGR04518">
    <property type="entry name" value="ECF_S_folT_fam"/>
    <property type="match status" value="1"/>
</dbReference>
<reference evidence="2 3" key="1">
    <citation type="submission" date="2020-01" db="EMBL/GenBank/DDBJ databases">
        <title>Genome analysis of Anaerocolumna sp. CBA3638.</title>
        <authorList>
            <person name="Kim J."/>
            <person name="Roh S.W."/>
        </authorList>
    </citation>
    <scope>NUCLEOTIDE SEQUENCE [LARGE SCALE GENOMIC DNA]</scope>
    <source>
        <strain evidence="2 3">CBA3638</strain>
    </source>
</reference>
<dbReference type="GO" id="GO:0022857">
    <property type="term" value="F:transmembrane transporter activity"/>
    <property type="evidence" value="ECO:0007669"/>
    <property type="project" value="InterPro"/>
</dbReference>
<feature type="transmembrane region" description="Helical" evidence="1">
    <location>
        <begin position="47"/>
        <end position="76"/>
    </location>
</feature>
<proteinExistence type="predicted"/>
<dbReference type="EMBL" id="CP048000">
    <property type="protein sequence ID" value="QHQ63797.1"/>
    <property type="molecule type" value="Genomic_DNA"/>
</dbReference>
<feature type="transmembrane region" description="Helical" evidence="1">
    <location>
        <begin position="112"/>
        <end position="135"/>
    </location>
</feature>
<name>A0A6P1TTR0_9FIRM</name>
<dbReference type="KEGG" id="anr:Ana3638_17445"/>
<keyword evidence="1" id="KW-0472">Membrane</keyword>
<accession>A0A6P1TTR0</accession>
<keyword evidence="1" id="KW-1133">Transmembrane helix</keyword>
<feature type="transmembrane region" description="Helical" evidence="1">
    <location>
        <begin position="147"/>
        <end position="165"/>
    </location>
</feature>
<sequence>MYSLKESAKELRKVHNLAITAMLAALNTVIGFFTITIGEFIKIGFSFLTIGIAGMLYGPVIAGILGGTCDVLNYLIKPTGPFFPGFTLSSILSGFIYGLYLYKKPISIRRVFFAKLTVVIFVDLILTTTWLSILYGKAFIILLPMRLLKAIIMLPIDTGILYIVLKRITAYASPGEIHQKR</sequence>
<dbReference type="Gene3D" id="1.10.1760.20">
    <property type="match status" value="1"/>
</dbReference>
<dbReference type="InterPro" id="IPR030949">
    <property type="entry name" value="ECF_S_folate_fam"/>
</dbReference>
<keyword evidence="3" id="KW-1185">Reference proteome</keyword>
<feature type="transmembrane region" description="Helical" evidence="1">
    <location>
        <begin position="14"/>
        <end position="35"/>
    </location>
</feature>
<organism evidence="2 3">
    <name type="scientific">Anaerocolumna sedimenticola</name>
    <dbReference type="NCBI Taxonomy" id="2696063"/>
    <lineage>
        <taxon>Bacteria</taxon>
        <taxon>Bacillati</taxon>
        <taxon>Bacillota</taxon>
        <taxon>Clostridia</taxon>
        <taxon>Lachnospirales</taxon>
        <taxon>Lachnospiraceae</taxon>
        <taxon>Anaerocolumna</taxon>
    </lineage>
</organism>
<feature type="transmembrane region" description="Helical" evidence="1">
    <location>
        <begin position="82"/>
        <end position="100"/>
    </location>
</feature>
<dbReference type="InterPro" id="IPR024529">
    <property type="entry name" value="ECF_trnsprt_substrate-spec"/>
</dbReference>